<dbReference type="SUPFAM" id="SSF54913">
    <property type="entry name" value="GlnB-like"/>
    <property type="match status" value="1"/>
</dbReference>
<dbReference type="PANTHER" id="PTHR23419:SF8">
    <property type="entry name" value="FI09726P"/>
    <property type="match status" value="1"/>
</dbReference>
<dbReference type="EMBL" id="MLJW01000644">
    <property type="protein sequence ID" value="OIQ84116.1"/>
    <property type="molecule type" value="Genomic_DNA"/>
</dbReference>
<accession>A0A1J5QWD4</accession>
<proteinExistence type="inferred from homology"/>
<sequence length="105" mass="11777">MDQILVLTNVPDQTVAATLAEHLVEHGLAACVNILAPCTSIYRWRGKTARTQEIPLLIKTTRIRYLEVEASICKLHPYELPEIIHVPVEGGLPAYLTWVSEETSR</sequence>
<dbReference type="AlphaFoldDB" id="A0A1J5QWD4"/>
<evidence type="ECO:0000256" key="1">
    <source>
        <dbReference type="ARBA" id="ARBA00010169"/>
    </source>
</evidence>
<dbReference type="InterPro" id="IPR015867">
    <property type="entry name" value="N-reg_PII/ATP_PRibTrfase_C"/>
</dbReference>
<evidence type="ECO:0000313" key="2">
    <source>
        <dbReference type="EMBL" id="OIQ84116.1"/>
    </source>
</evidence>
<dbReference type="Pfam" id="PF03091">
    <property type="entry name" value="CutA1"/>
    <property type="match status" value="1"/>
</dbReference>
<comment type="caution">
    <text evidence="2">The sequence shown here is derived from an EMBL/GenBank/DDBJ whole genome shotgun (WGS) entry which is preliminary data.</text>
</comment>
<dbReference type="GO" id="GO:0005507">
    <property type="term" value="F:copper ion binding"/>
    <property type="evidence" value="ECO:0007669"/>
    <property type="project" value="TreeGrafter"/>
</dbReference>
<comment type="similarity">
    <text evidence="1">Belongs to the CutA family.</text>
</comment>
<organism evidence="2">
    <name type="scientific">mine drainage metagenome</name>
    <dbReference type="NCBI Taxonomy" id="410659"/>
    <lineage>
        <taxon>unclassified sequences</taxon>
        <taxon>metagenomes</taxon>
        <taxon>ecological metagenomes</taxon>
    </lineage>
</organism>
<protein>
    <submittedName>
        <fullName evidence="2">Divalent-cation tolerance protein CutA</fullName>
    </submittedName>
</protein>
<dbReference type="InterPro" id="IPR011322">
    <property type="entry name" value="N-reg_PII-like_a/b"/>
</dbReference>
<name>A0A1J5QWD4_9ZZZZ</name>
<dbReference type="InterPro" id="IPR004323">
    <property type="entry name" value="Ion_tolerance_CutA"/>
</dbReference>
<gene>
    <name evidence="2" type="primary">cutA_8</name>
    <name evidence="2" type="ORF">GALL_340600</name>
</gene>
<dbReference type="Gene3D" id="3.30.70.120">
    <property type="match status" value="1"/>
</dbReference>
<dbReference type="PANTHER" id="PTHR23419">
    <property type="entry name" value="DIVALENT CATION TOLERANCE CUTA-RELATED"/>
    <property type="match status" value="1"/>
</dbReference>
<dbReference type="GO" id="GO:0010038">
    <property type="term" value="P:response to metal ion"/>
    <property type="evidence" value="ECO:0007669"/>
    <property type="project" value="InterPro"/>
</dbReference>
<reference evidence="2" key="1">
    <citation type="submission" date="2016-10" db="EMBL/GenBank/DDBJ databases">
        <title>Sequence of Gallionella enrichment culture.</title>
        <authorList>
            <person name="Poehlein A."/>
            <person name="Muehling M."/>
            <person name="Daniel R."/>
        </authorList>
    </citation>
    <scope>NUCLEOTIDE SEQUENCE</scope>
</reference>